<protein>
    <submittedName>
        <fullName evidence="1">Uncharacterized protein</fullName>
    </submittedName>
</protein>
<name>A0A806K178_9BACT</name>
<dbReference type="EMBL" id="JQ844236">
    <property type="protein sequence ID" value="AGS53548.1"/>
    <property type="molecule type" value="Genomic_DNA"/>
</dbReference>
<organism evidence="1">
    <name type="scientific">uncultured bacterium contig00062</name>
    <dbReference type="NCBI Taxonomy" id="1181545"/>
    <lineage>
        <taxon>Bacteria</taxon>
        <taxon>environmental samples</taxon>
    </lineage>
</organism>
<accession>A0A806K178</accession>
<proteinExistence type="predicted"/>
<dbReference type="AlphaFoldDB" id="A0A806K178"/>
<evidence type="ECO:0000313" key="1">
    <source>
        <dbReference type="EMBL" id="AGS53548.1"/>
    </source>
</evidence>
<sequence>MQDKFIPVLNFYSEMGEWKKFIKVNERTIYLYFTQNSIGLFTKQLDTDDSSVTRLQLNLKEKHSDAFVFVRCISPSKIECKVSHKENGKELEPTQIFKLD</sequence>
<reference evidence="1" key="1">
    <citation type="submission" date="2012-03" db="EMBL/GenBank/DDBJ databases">
        <title>Functional metagenomics reveals considerable lignocellulase gene clusters in the gut microbiome of a wood-feeding higher termite.</title>
        <authorList>
            <person name="Liu N."/>
        </authorList>
    </citation>
    <scope>NUCLEOTIDE SEQUENCE</scope>
</reference>